<evidence type="ECO:0000256" key="5">
    <source>
        <dbReference type="ARBA" id="ARBA00022862"/>
    </source>
</evidence>
<dbReference type="EC" id="1.11.1.24" evidence="3"/>
<keyword evidence="6" id="KW-0560">Oxidoreductase</keyword>
<dbReference type="EMBL" id="JPMD01000052">
    <property type="protein sequence ID" value="KEZ84934.1"/>
    <property type="molecule type" value="Genomic_DNA"/>
</dbReference>
<proteinExistence type="inferred from homology"/>
<comment type="catalytic activity">
    <reaction evidence="12">
        <text>a hydroperoxide + [thioredoxin]-dithiol = an alcohol + [thioredoxin]-disulfide + H2O</text>
        <dbReference type="Rhea" id="RHEA:62620"/>
        <dbReference type="Rhea" id="RHEA-COMP:10698"/>
        <dbReference type="Rhea" id="RHEA-COMP:10700"/>
        <dbReference type="ChEBI" id="CHEBI:15377"/>
        <dbReference type="ChEBI" id="CHEBI:29950"/>
        <dbReference type="ChEBI" id="CHEBI:30879"/>
        <dbReference type="ChEBI" id="CHEBI:35924"/>
        <dbReference type="ChEBI" id="CHEBI:50058"/>
        <dbReference type="EC" id="1.11.1.24"/>
    </reaction>
</comment>
<feature type="active site" description="Cysteine sulfenic acid (-SOH) intermediate; for peroxidase activity" evidence="13">
    <location>
        <position position="46"/>
    </location>
</feature>
<dbReference type="InterPro" id="IPR024706">
    <property type="entry name" value="Peroxiredoxin_AhpC-typ"/>
</dbReference>
<comment type="subunit">
    <text evidence="2">Monomer.</text>
</comment>
<keyword evidence="4" id="KW-0575">Peroxidase</keyword>
<evidence type="ECO:0000313" key="16">
    <source>
        <dbReference type="Proteomes" id="UP000028542"/>
    </source>
</evidence>
<dbReference type="InterPro" id="IPR000866">
    <property type="entry name" value="AhpC/TSA"/>
</dbReference>
<dbReference type="FunFam" id="3.40.30.10:FF:000007">
    <property type="entry name" value="Thioredoxin-dependent thiol peroxidase"/>
    <property type="match status" value="1"/>
</dbReference>
<dbReference type="InterPro" id="IPR050924">
    <property type="entry name" value="Peroxiredoxin_BCP/PrxQ"/>
</dbReference>
<comment type="similarity">
    <text evidence="10">Belongs to the peroxiredoxin family. BCP/PrxQ subfamily.</text>
</comment>
<evidence type="ECO:0000256" key="6">
    <source>
        <dbReference type="ARBA" id="ARBA00023002"/>
    </source>
</evidence>
<dbReference type="PANTHER" id="PTHR42801:SF4">
    <property type="entry name" value="AHPC_TSA FAMILY PROTEIN"/>
    <property type="match status" value="1"/>
</dbReference>
<dbReference type="GO" id="GO:0005737">
    <property type="term" value="C:cytoplasm"/>
    <property type="evidence" value="ECO:0007669"/>
    <property type="project" value="TreeGrafter"/>
</dbReference>
<dbReference type="CDD" id="cd03017">
    <property type="entry name" value="PRX_BCP"/>
    <property type="match status" value="1"/>
</dbReference>
<evidence type="ECO:0000256" key="8">
    <source>
        <dbReference type="ARBA" id="ARBA00023284"/>
    </source>
</evidence>
<organism evidence="15 16">
    <name type="scientific">Clostridium sulfidigenes</name>
    <dbReference type="NCBI Taxonomy" id="318464"/>
    <lineage>
        <taxon>Bacteria</taxon>
        <taxon>Bacillati</taxon>
        <taxon>Bacillota</taxon>
        <taxon>Clostridia</taxon>
        <taxon>Eubacteriales</taxon>
        <taxon>Clostridiaceae</taxon>
        <taxon>Clostridium</taxon>
    </lineage>
</organism>
<evidence type="ECO:0000256" key="7">
    <source>
        <dbReference type="ARBA" id="ARBA00023157"/>
    </source>
</evidence>
<evidence type="ECO:0000256" key="11">
    <source>
        <dbReference type="ARBA" id="ARBA00041373"/>
    </source>
</evidence>
<dbReference type="Gene3D" id="3.40.30.10">
    <property type="entry name" value="Glutaredoxin"/>
    <property type="match status" value="1"/>
</dbReference>
<evidence type="ECO:0000259" key="14">
    <source>
        <dbReference type="PROSITE" id="PS51352"/>
    </source>
</evidence>
<dbReference type="GO" id="GO:0045454">
    <property type="term" value="P:cell redox homeostasis"/>
    <property type="evidence" value="ECO:0007669"/>
    <property type="project" value="TreeGrafter"/>
</dbReference>
<evidence type="ECO:0000256" key="4">
    <source>
        <dbReference type="ARBA" id="ARBA00022559"/>
    </source>
</evidence>
<evidence type="ECO:0000256" key="12">
    <source>
        <dbReference type="ARBA" id="ARBA00049091"/>
    </source>
</evidence>
<comment type="caution">
    <text evidence="15">The sequence shown here is derived from an EMBL/GenBank/DDBJ whole genome shotgun (WGS) entry which is preliminary data.</text>
</comment>
<dbReference type="Proteomes" id="UP000028542">
    <property type="component" value="Unassembled WGS sequence"/>
</dbReference>
<sequence>MNDTLQLKKAPNFSLIGSDNNTHSIGDFLGKNIVLYFYPKDNTQGCTNEAINFRDSKEILDELDTVIIGISKDSVKSHERFIEKQELNFLLLADEDKSVCQLYDVLKEKNMYGKKTIGIERSTFIINKDGYIVKEFRKVKVPGHVDTVVNFIKENLV</sequence>
<dbReference type="eggNOG" id="COG1225">
    <property type="taxonomic scope" value="Bacteria"/>
</dbReference>
<dbReference type="NCBIfam" id="NF006960">
    <property type="entry name" value="PRK09437.1"/>
    <property type="match status" value="1"/>
</dbReference>
<dbReference type="InterPro" id="IPR036249">
    <property type="entry name" value="Thioredoxin-like_sf"/>
</dbReference>
<evidence type="ECO:0000256" key="2">
    <source>
        <dbReference type="ARBA" id="ARBA00011245"/>
    </source>
</evidence>
<dbReference type="RefSeq" id="WP_035135550.1">
    <property type="nucleotide sequence ID" value="NZ_JBQHQR010000026.1"/>
</dbReference>
<gene>
    <name evidence="15" type="ORF">IO99_17655</name>
</gene>
<evidence type="ECO:0000256" key="1">
    <source>
        <dbReference type="ARBA" id="ARBA00003330"/>
    </source>
</evidence>
<dbReference type="GO" id="GO:0008379">
    <property type="term" value="F:thioredoxin peroxidase activity"/>
    <property type="evidence" value="ECO:0007669"/>
    <property type="project" value="TreeGrafter"/>
</dbReference>
<dbReference type="PANTHER" id="PTHR42801">
    <property type="entry name" value="THIOREDOXIN-DEPENDENT PEROXIDE REDUCTASE"/>
    <property type="match status" value="1"/>
</dbReference>
<name>A0A084J7K0_9CLOT</name>
<dbReference type="PROSITE" id="PS51352">
    <property type="entry name" value="THIOREDOXIN_2"/>
    <property type="match status" value="1"/>
</dbReference>
<dbReference type="InterPro" id="IPR013766">
    <property type="entry name" value="Thioredoxin_domain"/>
</dbReference>
<evidence type="ECO:0000313" key="15">
    <source>
        <dbReference type="EMBL" id="KEZ84934.1"/>
    </source>
</evidence>
<evidence type="ECO:0000256" key="3">
    <source>
        <dbReference type="ARBA" id="ARBA00013017"/>
    </source>
</evidence>
<accession>A0A084J7K0</accession>
<reference evidence="15 16" key="1">
    <citation type="submission" date="2014-07" db="EMBL/GenBank/DDBJ databases">
        <title>Draft genome of Clostridium sulfidigenes 113A isolated from sediments associated with methane hydrate from Krishna Godavari basin.</title>
        <authorList>
            <person name="Honkalas V.S."/>
            <person name="Dabir A.P."/>
            <person name="Arora P."/>
            <person name="Dhakephalkar P.K."/>
        </authorList>
    </citation>
    <scope>NUCLEOTIDE SEQUENCE [LARGE SCALE GENOMIC DNA]</scope>
    <source>
        <strain evidence="15 16">113A</strain>
    </source>
</reference>
<dbReference type="SUPFAM" id="SSF52833">
    <property type="entry name" value="Thioredoxin-like"/>
    <property type="match status" value="1"/>
</dbReference>
<comment type="function">
    <text evidence="1">Thiol-specific peroxidase that catalyzes the reduction of hydrogen peroxide and organic hydroperoxides to water and alcohols, respectively. Plays a role in cell protection against oxidative stress by detoxifying peroxides and as sensor of hydrogen peroxide-mediated signaling events.</text>
</comment>
<protein>
    <recommendedName>
        <fullName evidence="3">thioredoxin-dependent peroxiredoxin</fullName>
        <ecNumber evidence="3">1.11.1.24</ecNumber>
    </recommendedName>
    <alternativeName>
        <fullName evidence="11">Bacterioferritin comigratory protein</fullName>
    </alternativeName>
    <alternativeName>
        <fullName evidence="9">Thioredoxin peroxidase</fullName>
    </alternativeName>
</protein>
<evidence type="ECO:0000256" key="13">
    <source>
        <dbReference type="PIRSR" id="PIRSR000239-1"/>
    </source>
</evidence>
<feature type="domain" description="Thioredoxin" evidence="14">
    <location>
        <begin position="4"/>
        <end position="157"/>
    </location>
</feature>
<evidence type="ECO:0000256" key="10">
    <source>
        <dbReference type="ARBA" id="ARBA00038489"/>
    </source>
</evidence>
<dbReference type="AlphaFoldDB" id="A0A084J7K0"/>
<keyword evidence="5" id="KW-0049">Antioxidant</keyword>
<dbReference type="STRING" id="318464.IO99_17655"/>
<dbReference type="Pfam" id="PF00578">
    <property type="entry name" value="AhpC-TSA"/>
    <property type="match status" value="1"/>
</dbReference>
<evidence type="ECO:0000256" key="9">
    <source>
        <dbReference type="ARBA" id="ARBA00032824"/>
    </source>
</evidence>
<keyword evidence="16" id="KW-1185">Reference proteome</keyword>
<dbReference type="PIRSF" id="PIRSF000239">
    <property type="entry name" value="AHPC"/>
    <property type="match status" value="1"/>
</dbReference>
<keyword evidence="8" id="KW-0676">Redox-active center</keyword>
<keyword evidence="7" id="KW-1015">Disulfide bond</keyword>
<dbReference type="GO" id="GO:0034599">
    <property type="term" value="P:cellular response to oxidative stress"/>
    <property type="evidence" value="ECO:0007669"/>
    <property type="project" value="TreeGrafter"/>
</dbReference>